<organism evidence="2 3">
    <name type="scientific">Puccinia graminis f. sp. tritici (strain CRL 75-36-700-3 / race SCCL)</name>
    <name type="common">Black stem rust fungus</name>
    <dbReference type="NCBI Taxonomy" id="418459"/>
    <lineage>
        <taxon>Eukaryota</taxon>
        <taxon>Fungi</taxon>
        <taxon>Dikarya</taxon>
        <taxon>Basidiomycota</taxon>
        <taxon>Pucciniomycotina</taxon>
        <taxon>Pucciniomycetes</taxon>
        <taxon>Pucciniales</taxon>
        <taxon>Pucciniaceae</taxon>
        <taxon>Puccinia</taxon>
    </lineage>
</organism>
<evidence type="ECO:0000313" key="3">
    <source>
        <dbReference type="Proteomes" id="UP000008783"/>
    </source>
</evidence>
<protein>
    <submittedName>
        <fullName evidence="2">Uncharacterized protein</fullName>
    </submittedName>
</protein>
<dbReference type="HOGENOM" id="CLU_2723410_0_0_1"/>
<feature type="compositionally biased region" description="Low complexity" evidence="1">
    <location>
        <begin position="37"/>
        <end position="47"/>
    </location>
</feature>
<evidence type="ECO:0000313" key="2">
    <source>
        <dbReference type="EMBL" id="EHS63214.1"/>
    </source>
</evidence>
<dbReference type="EMBL" id="DS178281">
    <property type="protein sequence ID" value="EHS63214.1"/>
    <property type="molecule type" value="Genomic_DNA"/>
</dbReference>
<dbReference type="GeneID" id="13540570"/>
<proteinExistence type="predicted"/>
<name>H6QRC5_PUCGT</name>
<dbReference type="Proteomes" id="UP000008783">
    <property type="component" value="Unassembled WGS sequence"/>
</dbReference>
<feature type="region of interest" description="Disordered" evidence="1">
    <location>
        <begin position="37"/>
        <end position="72"/>
    </location>
</feature>
<sequence length="72" mass="7930">MCALDLSPHQLTWTSDLVLPGKLVTWTSSSILKKLSQSADSQEQQASRHSAKLHPSFDPLNYHRKGGSELIG</sequence>
<dbReference type="KEGG" id="pgr:PGTG_21365"/>
<dbReference type="VEuPathDB" id="FungiDB:PGTG_21365"/>
<dbReference type="AlphaFoldDB" id="H6QRC5"/>
<reference evidence="3" key="1">
    <citation type="journal article" date="2011" name="Proc. Natl. Acad. Sci. U.S.A.">
        <title>Obligate biotrophy features unraveled by the genomic analysis of rust fungi.</title>
        <authorList>
            <person name="Duplessis S."/>
            <person name="Cuomo C.A."/>
            <person name="Lin Y.-C."/>
            <person name="Aerts A."/>
            <person name="Tisserant E."/>
            <person name="Veneault-Fourrey C."/>
            <person name="Joly D.L."/>
            <person name="Hacquard S."/>
            <person name="Amselem J."/>
            <person name="Cantarel B.L."/>
            <person name="Chiu R."/>
            <person name="Coutinho P.M."/>
            <person name="Feau N."/>
            <person name="Field M."/>
            <person name="Frey P."/>
            <person name="Gelhaye E."/>
            <person name="Goldberg J."/>
            <person name="Grabherr M.G."/>
            <person name="Kodira C.D."/>
            <person name="Kohler A."/>
            <person name="Kuees U."/>
            <person name="Lindquist E.A."/>
            <person name="Lucas S.M."/>
            <person name="Mago R."/>
            <person name="Mauceli E."/>
            <person name="Morin E."/>
            <person name="Murat C."/>
            <person name="Pangilinan J.L."/>
            <person name="Park R."/>
            <person name="Pearson M."/>
            <person name="Quesneville H."/>
            <person name="Rouhier N."/>
            <person name="Sakthikumar S."/>
            <person name="Salamov A.A."/>
            <person name="Schmutz J."/>
            <person name="Selles B."/>
            <person name="Shapiro H."/>
            <person name="Tanguay P."/>
            <person name="Tuskan G.A."/>
            <person name="Henrissat B."/>
            <person name="Van de Peer Y."/>
            <person name="Rouze P."/>
            <person name="Ellis J.G."/>
            <person name="Dodds P.N."/>
            <person name="Schein J.E."/>
            <person name="Zhong S."/>
            <person name="Hamelin R.C."/>
            <person name="Grigoriev I.V."/>
            <person name="Szabo L.J."/>
            <person name="Martin F."/>
        </authorList>
    </citation>
    <scope>NUCLEOTIDE SEQUENCE [LARGE SCALE GENOMIC DNA]</scope>
    <source>
        <strain evidence="3">CRL 75-36-700-3 / race SCCL</strain>
    </source>
</reference>
<dbReference type="OrthoDB" id="10310245at2759"/>
<dbReference type="RefSeq" id="XP_003889921.1">
    <property type="nucleotide sequence ID" value="XM_003889872.1"/>
</dbReference>
<keyword evidence="3" id="KW-1185">Reference proteome</keyword>
<accession>H6QRC5</accession>
<gene>
    <name evidence="2" type="ORF">PGTG_21365</name>
</gene>
<evidence type="ECO:0000256" key="1">
    <source>
        <dbReference type="SAM" id="MobiDB-lite"/>
    </source>
</evidence>
<dbReference type="InParanoid" id="H6QRC5"/>